<evidence type="ECO:0000256" key="1">
    <source>
        <dbReference type="SAM" id="MobiDB-lite"/>
    </source>
</evidence>
<sequence length="1131" mass="118041">MAGPIRGNTPPPPVVIKPQPAATQAAPPPPPPVVTPPVDKGLLALQQVVSTVSTFVNTATRTAAPQQDARAGTTPGFSVGSLLMGGAQALQQLARMLPTTRAPGATDPLSQGLTQPMTSVREELKLELARKPPNPQVLAFLITTGQQALAESSGTLSNVPSDLAGAPAAALAVEAGALAGVMAQAQALLPPGPQRAQAGQAVLESQAVQAQSEALVAMAAYVNAPSEKGFDTYVREFAEAQLASQRSDLNRAALQLPNATPEQWGALAVAAAELQALMGILQQPDPFLTLTTEMQALNTQCQGVERDWKAAPAGMTGQPAALGPQLSRLTNGAITGLPVSAEALLALPVSQRQAVVDAMSQYSGRGAVSPAPAFGSTEAGQRLSQALSTAGELRASGLTFQAYQDQASARVSALYQQNPLLGVVDPARLVQDLAPGMTARFTVSNGQLSPSVQLGSTTFAPEASTASGAAMLQRITSQPGFAGTTAGLTQGYGALLQGALADVVTLQRNLAKAVPPPTAMDLLPSASRAFEALASRLTSPGEAGGANGQPGPLGRALIFTGGLFDTYAEKQQTQARQDLAIGLTGAVAGLGATILTAATGGAAAPLLIASMAGTSMLAGGYGMFRTHERFVDAQRLARFGALSGVEDPSAFQYLLEQGLNLFGIVMDGADIAQAVRVMRGAKAATEAAQMLGSLEQLLASPLGLRLASRLDDGAEVTDATLTALRQLQSGGYTFEEVADIANRAVTAPETLTDAERALNQVVRAERLYTPQALTLYQRYHLGQGVSPEDAYRTAVAAAGGDATKVPPEVAQDYVQWMQRPSTVDSARTTSMALTTTTATPPPPPRLALYESRELTRVGVDPKTVRLETGLGGRPVYTAPNGTRYIYDGSQGMMEVPQTFLASTYSVMPAKIKEGSLAAAGLEGLDPENLRVFQAVEGGSVLVDKTTGAFYFQGSDGAVTDFYVHLTPATKYEELIAGKGLQPYGPIAPPDAFVDGQLPTDVEGLTPANDPDMLMASWTVSSHDQPDWLVTRNRSNTLLGDVLLGQARRSDTENPALVYIFMQPASTDVLQVKAHTFTDGTMGRASLTREQWYLREPQTAPEVILFNPVSWDRVTMVMSQTGEILYAPPPAP</sequence>
<organism evidence="2 3">
    <name type="scientific">Corallococcus macrosporus</name>
    <dbReference type="NCBI Taxonomy" id="35"/>
    <lineage>
        <taxon>Bacteria</taxon>
        <taxon>Pseudomonadati</taxon>
        <taxon>Myxococcota</taxon>
        <taxon>Myxococcia</taxon>
        <taxon>Myxococcales</taxon>
        <taxon>Cystobacterineae</taxon>
        <taxon>Myxococcaceae</taxon>
        <taxon>Corallococcus</taxon>
    </lineage>
</organism>
<protein>
    <submittedName>
        <fullName evidence="2">Uncharacterized protein</fullName>
    </submittedName>
</protein>
<feature type="region of interest" description="Disordered" evidence="1">
    <location>
        <begin position="1"/>
        <end position="33"/>
    </location>
</feature>
<accession>A0ABS3DAC8</accession>
<evidence type="ECO:0000313" key="3">
    <source>
        <dbReference type="Proteomes" id="UP000664052"/>
    </source>
</evidence>
<dbReference type="RefSeq" id="WP_207050845.1">
    <property type="nucleotide sequence ID" value="NZ_JAFIMU010000006.1"/>
</dbReference>
<feature type="compositionally biased region" description="Low complexity" evidence="1">
    <location>
        <begin position="16"/>
        <end position="25"/>
    </location>
</feature>
<gene>
    <name evidence="2" type="ORF">JYK02_10820</name>
</gene>
<proteinExistence type="predicted"/>
<comment type="caution">
    <text evidence="2">The sequence shown here is derived from an EMBL/GenBank/DDBJ whole genome shotgun (WGS) entry which is preliminary data.</text>
</comment>
<evidence type="ECO:0000313" key="2">
    <source>
        <dbReference type="EMBL" id="MBN8228000.1"/>
    </source>
</evidence>
<keyword evidence="3" id="KW-1185">Reference proteome</keyword>
<name>A0ABS3DAC8_9BACT</name>
<reference evidence="2 3" key="1">
    <citation type="submission" date="2021-02" db="EMBL/GenBank/DDBJ databases">
        <title>De Novo genome assembly of isolated myxobacteria.</title>
        <authorList>
            <person name="Stevens D.C."/>
        </authorList>
    </citation>
    <scope>NUCLEOTIDE SEQUENCE [LARGE SCALE GENOMIC DNA]</scope>
    <source>
        <strain evidence="2 3">ATCC 29039</strain>
    </source>
</reference>
<dbReference type="Proteomes" id="UP000664052">
    <property type="component" value="Unassembled WGS sequence"/>
</dbReference>
<dbReference type="EMBL" id="JAFIMU010000006">
    <property type="protein sequence ID" value="MBN8228000.1"/>
    <property type="molecule type" value="Genomic_DNA"/>
</dbReference>